<organism evidence="6">
    <name type="scientific">Streptantibioticus silvisoli</name>
    <dbReference type="NCBI Taxonomy" id="2705255"/>
    <lineage>
        <taxon>Bacteria</taxon>
        <taxon>Bacillati</taxon>
        <taxon>Actinomycetota</taxon>
        <taxon>Actinomycetes</taxon>
        <taxon>Kitasatosporales</taxon>
        <taxon>Streptomycetaceae</taxon>
        <taxon>Streptantibioticus</taxon>
    </lineage>
</organism>
<keyword evidence="7" id="KW-1185">Reference proteome</keyword>
<dbReference type="SMART" id="SM00829">
    <property type="entry name" value="PKS_ER"/>
    <property type="match status" value="1"/>
</dbReference>
<keyword evidence="2" id="KW-0560">Oxidoreductase</keyword>
<dbReference type="AlphaFoldDB" id="A0AA90H5K6"/>
<dbReference type="InterPro" id="IPR013149">
    <property type="entry name" value="ADH-like_C"/>
</dbReference>
<evidence type="ECO:0000259" key="4">
    <source>
        <dbReference type="SMART" id="SM00829"/>
    </source>
</evidence>
<dbReference type="Proteomes" id="UP001156398">
    <property type="component" value="Unassembled WGS sequence"/>
</dbReference>
<sequence length="313" mass="32875">MKAMLPTGRPEEMVELGEADEPSPAANEAVVEVAVFSVNRGEVFQLHGPIKRVGRPGKDVAGVVVRAAADGSGPAAGSRVVGHPPANGWAQRVAVPTASLAVLPADVSFEQAAALPLAGLTALRLLRAAGPLAGRRVLLTGASGGVGHYTTELAVNSGAHVTAVTATPERGKVLEEFGAEVVHDLDDVEGTFDIVLESVGGASTPKALSLLRPRGQMVWFGQASREPAQLSFFEFFKGPRSGTVRHFHYEHSDEGFGDDLATLVRLTAGGLLHPVIGRREDWRRTAEVLSDLRDRRVIGNAVLTVDHSATTAS</sequence>
<dbReference type="SUPFAM" id="SSF51735">
    <property type="entry name" value="NAD(P)-binding Rossmann-fold domains"/>
    <property type="match status" value="1"/>
</dbReference>
<dbReference type="InterPro" id="IPR011032">
    <property type="entry name" value="GroES-like_sf"/>
</dbReference>
<dbReference type="Gene3D" id="3.40.50.720">
    <property type="entry name" value="NAD(P)-binding Rossmann-like Domain"/>
    <property type="match status" value="1"/>
</dbReference>
<protein>
    <submittedName>
        <fullName evidence="6">Zinc-binding dehydrogenase</fullName>
    </submittedName>
</protein>
<dbReference type="Pfam" id="PF00107">
    <property type="entry name" value="ADH_zinc_N"/>
    <property type="match status" value="1"/>
</dbReference>
<evidence type="ECO:0000256" key="1">
    <source>
        <dbReference type="ARBA" id="ARBA00022857"/>
    </source>
</evidence>
<proteinExistence type="predicted"/>
<evidence type="ECO:0000256" key="3">
    <source>
        <dbReference type="SAM" id="MobiDB-lite"/>
    </source>
</evidence>
<dbReference type="Gene3D" id="3.90.180.10">
    <property type="entry name" value="Medium-chain alcohol dehydrogenases, catalytic domain"/>
    <property type="match status" value="1"/>
</dbReference>
<accession>A0AA90H5K6</accession>
<dbReference type="EMBL" id="JABXJJ020000004">
    <property type="protein sequence ID" value="MDI5968512.1"/>
    <property type="molecule type" value="Genomic_DNA"/>
</dbReference>
<gene>
    <name evidence="5" type="ORF">POF43_011405</name>
    <name evidence="6" type="ORF">POF50_003985</name>
</gene>
<reference evidence="6 7" key="1">
    <citation type="submission" date="2023-05" db="EMBL/GenBank/DDBJ databases">
        <title>Streptantibioticus silvisoli sp. nov., acidotolerant actinomycetes 1 from pine litter.</title>
        <authorList>
            <person name="Swiecimska M."/>
            <person name="Golinska P."/>
            <person name="Sangal V."/>
            <person name="Wachnowicz B."/>
            <person name="Goodfellow M."/>
        </authorList>
    </citation>
    <scope>NUCLEOTIDE SEQUENCE</scope>
    <source>
        <strain evidence="6">SL13</strain>
        <strain evidence="5 7">SL54</strain>
    </source>
</reference>
<feature type="domain" description="Enoyl reductase (ER)" evidence="4">
    <location>
        <begin position="8"/>
        <end position="303"/>
    </location>
</feature>
<evidence type="ECO:0000313" key="5">
    <source>
        <dbReference type="EMBL" id="MDI5963307.1"/>
    </source>
</evidence>
<feature type="region of interest" description="Disordered" evidence="3">
    <location>
        <begin position="1"/>
        <end position="22"/>
    </location>
</feature>
<dbReference type="GO" id="GO:0016651">
    <property type="term" value="F:oxidoreductase activity, acting on NAD(P)H"/>
    <property type="evidence" value="ECO:0007669"/>
    <property type="project" value="TreeGrafter"/>
</dbReference>
<dbReference type="SUPFAM" id="SSF50129">
    <property type="entry name" value="GroES-like"/>
    <property type="match status" value="1"/>
</dbReference>
<dbReference type="GO" id="GO:0070402">
    <property type="term" value="F:NADPH binding"/>
    <property type="evidence" value="ECO:0007669"/>
    <property type="project" value="TreeGrafter"/>
</dbReference>
<name>A0AA90H5K6_9ACTN</name>
<dbReference type="InterPro" id="IPR020843">
    <property type="entry name" value="ER"/>
</dbReference>
<keyword evidence="1" id="KW-0521">NADP</keyword>
<dbReference type="PANTHER" id="PTHR48106">
    <property type="entry name" value="QUINONE OXIDOREDUCTASE PIG3-RELATED"/>
    <property type="match status" value="1"/>
</dbReference>
<dbReference type="EMBL" id="JAAGKO020000012">
    <property type="protein sequence ID" value="MDI5963307.1"/>
    <property type="molecule type" value="Genomic_DNA"/>
</dbReference>
<evidence type="ECO:0000313" key="6">
    <source>
        <dbReference type="EMBL" id="MDI5968512.1"/>
    </source>
</evidence>
<evidence type="ECO:0000256" key="2">
    <source>
        <dbReference type="ARBA" id="ARBA00023002"/>
    </source>
</evidence>
<comment type="caution">
    <text evidence="6">The sequence shown here is derived from an EMBL/GenBank/DDBJ whole genome shotgun (WGS) entry which is preliminary data.</text>
</comment>
<evidence type="ECO:0000313" key="7">
    <source>
        <dbReference type="Proteomes" id="UP001156398"/>
    </source>
</evidence>
<dbReference type="InterPro" id="IPR036291">
    <property type="entry name" value="NAD(P)-bd_dom_sf"/>
</dbReference>
<dbReference type="RefSeq" id="WP_271317443.1">
    <property type="nucleotide sequence ID" value="NZ_JAAGKO020000012.1"/>
</dbReference>